<protein>
    <submittedName>
        <fullName evidence="1">Uncharacterized protein</fullName>
    </submittedName>
</protein>
<dbReference type="EMBL" id="JAAMOB010000010">
    <property type="protein sequence ID" value="KAF4108272.1"/>
    <property type="molecule type" value="Genomic_DNA"/>
</dbReference>
<keyword evidence="2" id="KW-1185">Reference proteome</keyword>
<sequence>MNNLKFNVVCVCVCVSLSLSLSLSLSQLFRSYFADLKEAEQVLQRFNPSQLKGKTKGRPVMGFDFGHLVCYEEDQKLQRQTLPVDFSQITPSAFHNISPSKSFHISLSRVADLLSVLYCKLPILACILVLISPVQLTLPSLL</sequence>
<dbReference type="Proteomes" id="UP000579812">
    <property type="component" value="Unassembled WGS sequence"/>
</dbReference>
<proteinExistence type="predicted"/>
<reference evidence="1 2" key="1">
    <citation type="submission" date="2020-04" db="EMBL/GenBank/DDBJ databases">
        <title>Chromosome-level genome assembly of a cyprinid fish Onychostoma macrolepis by integration of Nanopore Sequencing, Bionano and Hi-C technology.</title>
        <authorList>
            <person name="Wang D."/>
        </authorList>
    </citation>
    <scope>NUCLEOTIDE SEQUENCE [LARGE SCALE GENOMIC DNA]</scope>
    <source>
        <strain evidence="1">SWU-2019</strain>
        <tissue evidence="1">Muscle</tissue>
    </source>
</reference>
<gene>
    <name evidence="1" type="ORF">G5714_011031</name>
</gene>
<accession>A0A7J6CR79</accession>
<dbReference type="AlphaFoldDB" id="A0A7J6CR79"/>
<name>A0A7J6CR79_9TELE</name>
<evidence type="ECO:0000313" key="1">
    <source>
        <dbReference type="EMBL" id="KAF4108272.1"/>
    </source>
</evidence>
<comment type="caution">
    <text evidence="1">The sequence shown here is derived from an EMBL/GenBank/DDBJ whole genome shotgun (WGS) entry which is preliminary data.</text>
</comment>
<organism evidence="1 2">
    <name type="scientific">Onychostoma macrolepis</name>
    <dbReference type="NCBI Taxonomy" id="369639"/>
    <lineage>
        <taxon>Eukaryota</taxon>
        <taxon>Metazoa</taxon>
        <taxon>Chordata</taxon>
        <taxon>Craniata</taxon>
        <taxon>Vertebrata</taxon>
        <taxon>Euteleostomi</taxon>
        <taxon>Actinopterygii</taxon>
        <taxon>Neopterygii</taxon>
        <taxon>Teleostei</taxon>
        <taxon>Ostariophysi</taxon>
        <taxon>Cypriniformes</taxon>
        <taxon>Cyprinidae</taxon>
        <taxon>Acrossocheilinae</taxon>
        <taxon>Onychostoma</taxon>
    </lineage>
</organism>
<evidence type="ECO:0000313" key="2">
    <source>
        <dbReference type="Proteomes" id="UP000579812"/>
    </source>
</evidence>